<dbReference type="Proteomes" id="UP000828048">
    <property type="component" value="Chromosome 1"/>
</dbReference>
<proteinExistence type="predicted"/>
<organism evidence="1 2">
    <name type="scientific">Vaccinium darrowii</name>
    <dbReference type="NCBI Taxonomy" id="229202"/>
    <lineage>
        <taxon>Eukaryota</taxon>
        <taxon>Viridiplantae</taxon>
        <taxon>Streptophyta</taxon>
        <taxon>Embryophyta</taxon>
        <taxon>Tracheophyta</taxon>
        <taxon>Spermatophyta</taxon>
        <taxon>Magnoliopsida</taxon>
        <taxon>eudicotyledons</taxon>
        <taxon>Gunneridae</taxon>
        <taxon>Pentapetalae</taxon>
        <taxon>asterids</taxon>
        <taxon>Ericales</taxon>
        <taxon>Ericaceae</taxon>
        <taxon>Vaccinioideae</taxon>
        <taxon>Vaccinieae</taxon>
        <taxon>Vaccinium</taxon>
    </lineage>
</organism>
<sequence length="565" mass="61223">MAKKKVAMLGISSVLLVAMVVGVAITATRKTSTSGSDTSNTSEISASAKAVKQICQPTDYKETCEDALSGAGNTTDPKELVKAAFNVTVKHIGEVIKNSSLLQNAAKDPRIQDALENCRELLDFSIDDIKKSFAKVHSFNVSDMDEYMADLKTWLSGAITYQQTCLDGFENTTGDTGEQMKKLLQITSELTSNGLAIVTEFSQVLSTFQVPTTMRRLMSDDTQVDADGVPSWVGDGGRRLLSATPATVTPNAVVAKDGSGKYKTISEALAAVPKNGASTFVIYVKAGVYPENVNITKSMDNVLLIGDGPTKTKITGSRSFIGGYNTYRTATVCVDGERFMAKDIGIENAAGAENHQAVALRLSSDRSILYNCQLDGYQDTLYAHTHRQFFRDCTISGTVDFIFGDAAVVFQNCKLVINKPLENQSCMVTAQGRTDKRGVTGIVLQNCTITSSPEYQAVQAQFKSYLGRPWKNYSRTIVMQSNIDGVIDPAGWAPWIGTVNLDTLWYAEYSNRGAGARKTGRVKWTGIQKKITAQVAATFTPSQFIDGNTWIPATGVPYSPDMIQV</sequence>
<evidence type="ECO:0000313" key="1">
    <source>
        <dbReference type="EMBL" id="KAH7844948.1"/>
    </source>
</evidence>
<name>A0ACB7XV64_9ERIC</name>
<dbReference type="EMBL" id="CM037151">
    <property type="protein sequence ID" value="KAH7844948.1"/>
    <property type="molecule type" value="Genomic_DNA"/>
</dbReference>
<accession>A0ACB7XV64</accession>
<evidence type="ECO:0000313" key="2">
    <source>
        <dbReference type="Proteomes" id="UP000828048"/>
    </source>
</evidence>
<reference evidence="1 2" key="1">
    <citation type="journal article" date="2021" name="Hortic Res">
        <title>High-quality reference genome and annotation aids understanding of berry development for evergreen blueberry (Vaccinium darrowii).</title>
        <authorList>
            <person name="Yu J."/>
            <person name="Hulse-Kemp A.M."/>
            <person name="Babiker E."/>
            <person name="Staton M."/>
        </authorList>
    </citation>
    <scope>NUCLEOTIDE SEQUENCE [LARGE SCALE GENOMIC DNA]</scope>
    <source>
        <strain evidence="2">cv. NJ 8807/NJ 8810</strain>
        <tissue evidence="1">Young leaf</tissue>
    </source>
</reference>
<protein>
    <submittedName>
        <fullName evidence="1">Uncharacterized protein</fullName>
    </submittedName>
</protein>
<keyword evidence="2" id="KW-1185">Reference proteome</keyword>
<gene>
    <name evidence="1" type="ORF">Vadar_033597</name>
</gene>
<comment type="caution">
    <text evidence="1">The sequence shown here is derived from an EMBL/GenBank/DDBJ whole genome shotgun (WGS) entry which is preliminary data.</text>
</comment>